<proteinExistence type="predicted"/>
<dbReference type="EMBL" id="OZ023717">
    <property type="protein sequence ID" value="CAK9866690.1"/>
    <property type="molecule type" value="Genomic_DNA"/>
</dbReference>
<evidence type="ECO:0000313" key="2">
    <source>
        <dbReference type="Proteomes" id="UP001497522"/>
    </source>
</evidence>
<protein>
    <submittedName>
        <fullName evidence="1">Uncharacterized protein</fullName>
    </submittedName>
</protein>
<name>A0ABP1AVR3_9BRYO</name>
<sequence>MVVPGSSFSQPLRLLPPLCCVNQTSALSIALLPSCITRISGSSAQQAPTIMSFFTIPSSFFLRSFASAAASSNPLASLARPCVCSRLCCYCHRNPRPEDRDLVSKSLTSEWLPLLLSFAADSRPFSLTKAIFTSHRKDGGASFLPSGRASLPSGQFPSLCNVMQQTR</sequence>
<reference evidence="1" key="1">
    <citation type="submission" date="2024-03" db="EMBL/GenBank/DDBJ databases">
        <authorList>
            <consortium name="ELIXIR-Norway"/>
            <consortium name="Elixir Norway"/>
        </authorList>
    </citation>
    <scope>NUCLEOTIDE SEQUENCE</scope>
</reference>
<dbReference type="Proteomes" id="UP001497522">
    <property type="component" value="Chromosome 16"/>
</dbReference>
<organism evidence="1 2">
    <name type="scientific">Sphagnum jensenii</name>
    <dbReference type="NCBI Taxonomy" id="128206"/>
    <lineage>
        <taxon>Eukaryota</taxon>
        <taxon>Viridiplantae</taxon>
        <taxon>Streptophyta</taxon>
        <taxon>Embryophyta</taxon>
        <taxon>Bryophyta</taxon>
        <taxon>Sphagnophytina</taxon>
        <taxon>Sphagnopsida</taxon>
        <taxon>Sphagnales</taxon>
        <taxon>Sphagnaceae</taxon>
        <taxon>Sphagnum</taxon>
    </lineage>
</organism>
<evidence type="ECO:0000313" key="1">
    <source>
        <dbReference type="EMBL" id="CAK9866690.1"/>
    </source>
</evidence>
<accession>A0ABP1AVR3</accession>
<keyword evidence="2" id="KW-1185">Reference proteome</keyword>
<gene>
    <name evidence="1" type="ORF">CSSPJE1EN2_LOCUS9685</name>
</gene>